<keyword evidence="5 13" id="KW-0227">DNA damage</keyword>
<organism evidence="18 19">
    <name type="scientific">Rubneribacter badeniensis</name>
    <dbReference type="NCBI Taxonomy" id="2070688"/>
    <lineage>
        <taxon>Bacteria</taxon>
        <taxon>Bacillati</taxon>
        <taxon>Actinomycetota</taxon>
        <taxon>Coriobacteriia</taxon>
        <taxon>Eggerthellales</taxon>
        <taxon>Eggerthellaceae</taxon>
        <taxon>Rubneribacter</taxon>
    </lineage>
</organism>
<dbReference type="PRINTS" id="PR00726">
    <property type="entry name" value="LEXASERPTASE"/>
</dbReference>
<dbReference type="Gene3D" id="1.10.10.10">
    <property type="entry name" value="Winged helix-like DNA-binding domain superfamily/Winged helix DNA-binding domain"/>
    <property type="match status" value="1"/>
</dbReference>
<gene>
    <name evidence="13 17" type="primary">lexA</name>
    <name evidence="18" type="ORF">C2L80_02275</name>
    <name evidence="17" type="ORF">K8V16_02855</name>
</gene>
<dbReference type="RefSeq" id="WP_087195664.1">
    <property type="nucleotide sequence ID" value="NZ_DBEYRC010000162.1"/>
</dbReference>
<dbReference type="InterPro" id="IPR006200">
    <property type="entry name" value="LexA"/>
</dbReference>
<keyword evidence="7 13" id="KW-0068">Autocatalytic cleavage</keyword>
<dbReference type="PANTHER" id="PTHR33516">
    <property type="entry name" value="LEXA REPRESSOR"/>
    <property type="match status" value="1"/>
</dbReference>
<dbReference type="InterPro" id="IPR036390">
    <property type="entry name" value="WH_DNA-bd_sf"/>
</dbReference>
<dbReference type="GO" id="GO:0006281">
    <property type="term" value="P:DNA repair"/>
    <property type="evidence" value="ECO:0007669"/>
    <property type="project" value="UniProtKB-UniRule"/>
</dbReference>
<sequence>MSEKVTKRQQAVLDCIEECIREKGYGPTVREVCQTLGLSSPSTVHVHLKALEQKGLIKRDPLKSRSIALTYPLEDAALATNVVQPSFSKIVNVPLVGNVAAGSPILAEENITDTISLPTDIVGDSPSFLLSVRGESMIEAGINDGDYVVVKEQPVANNGDIVVAIIDDGATVKRFFKESDHIRLQPENSTMEPIITTDCAIAGKVVAVFRRL</sequence>
<evidence type="ECO:0000256" key="6">
    <source>
        <dbReference type="ARBA" id="ARBA00022801"/>
    </source>
</evidence>
<dbReference type="GO" id="GO:0006260">
    <property type="term" value="P:DNA replication"/>
    <property type="evidence" value="ECO:0007669"/>
    <property type="project" value="UniProtKB-UniRule"/>
</dbReference>
<keyword evidence="12 13" id="KW-0742">SOS response</keyword>
<dbReference type="EC" id="3.4.21.88" evidence="13"/>
<feature type="domain" description="Peptidase S24/S26A/S26B/S26C" evidence="15">
    <location>
        <begin position="94"/>
        <end position="206"/>
    </location>
</feature>
<evidence type="ECO:0000256" key="10">
    <source>
        <dbReference type="ARBA" id="ARBA00023163"/>
    </source>
</evidence>
<dbReference type="GO" id="GO:0004252">
    <property type="term" value="F:serine-type endopeptidase activity"/>
    <property type="evidence" value="ECO:0007669"/>
    <property type="project" value="UniProtKB-UniRule"/>
</dbReference>
<dbReference type="GO" id="GO:0045892">
    <property type="term" value="P:negative regulation of DNA-templated transcription"/>
    <property type="evidence" value="ECO:0007669"/>
    <property type="project" value="UniProtKB-UniRule"/>
</dbReference>
<evidence type="ECO:0000313" key="18">
    <source>
        <dbReference type="EMBL" id="PNV66262.1"/>
    </source>
</evidence>
<dbReference type="GO" id="GO:0003677">
    <property type="term" value="F:DNA binding"/>
    <property type="evidence" value="ECO:0007669"/>
    <property type="project" value="UniProtKB-UniRule"/>
</dbReference>
<dbReference type="EMBL" id="PPEL01000005">
    <property type="protein sequence ID" value="PNV66262.1"/>
    <property type="molecule type" value="Genomic_DNA"/>
</dbReference>
<name>A0A2K2U7Q0_9ACTN</name>
<dbReference type="Proteomes" id="UP000789325">
    <property type="component" value="Unassembled WGS sequence"/>
</dbReference>
<dbReference type="InterPro" id="IPR036388">
    <property type="entry name" value="WH-like_DNA-bd_sf"/>
</dbReference>
<protein>
    <recommendedName>
        <fullName evidence="13">LexA repressor</fullName>
        <ecNumber evidence="13">3.4.21.88</ecNumber>
    </recommendedName>
</protein>
<keyword evidence="8 13" id="KW-0805">Transcription regulation</keyword>
<feature type="DNA-binding region" description="H-T-H motif" evidence="13">
    <location>
        <begin position="29"/>
        <end position="49"/>
    </location>
</feature>
<feature type="site" description="Cleavage; by autolysis" evidence="13">
    <location>
        <begin position="101"/>
        <end position="102"/>
    </location>
</feature>
<evidence type="ECO:0000256" key="14">
    <source>
        <dbReference type="RuleBase" id="RU003991"/>
    </source>
</evidence>
<dbReference type="Pfam" id="PF00717">
    <property type="entry name" value="Peptidase_S24"/>
    <property type="match status" value="1"/>
</dbReference>
<dbReference type="SUPFAM" id="SSF46785">
    <property type="entry name" value="Winged helix' DNA-binding domain"/>
    <property type="match status" value="1"/>
</dbReference>
<feature type="domain" description="LexA repressor DNA-binding" evidence="16">
    <location>
        <begin position="3"/>
        <end position="65"/>
    </location>
</feature>
<proteinExistence type="inferred from homology"/>
<dbReference type="Pfam" id="PF01726">
    <property type="entry name" value="LexA_DNA_bind"/>
    <property type="match status" value="1"/>
</dbReference>
<dbReference type="InterPro" id="IPR011991">
    <property type="entry name" value="ArsR-like_HTH"/>
</dbReference>
<reference evidence="18 19" key="1">
    <citation type="journal article" date="2018" name="Int. J. Syst. Evol. Microbiol.">
        <title>Rubneribacter badeniensis gen. nov., sp. nov. and Enteroscipio rubneri gen. nov., sp. nov., new members of the Eggerthellaceae isolated from human faeces.</title>
        <authorList>
            <person name="Danylec N."/>
            <person name="Gobl A."/>
            <person name="Stoll D.A."/>
            <person name="Hetzer B."/>
            <person name="Kulling S.E."/>
            <person name="Huch M."/>
        </authorList>
    </citation>
    <scope>NUCLEOTIDE SEQUENCE [LARGE SCALE GENOMIC DNA]</scope>
    <source>
        <strain evidence="18 19">ResAG-85</strain>
    </source>
</reference>
<reference evidence="17" key="3">
    <citation type="submission" date="2021-09" db="EMBL/GenBank/DDBJ databases">
        <authorList>
            <person name="Gilroy R."/>
        </authorList>
    </citation>
    <scope>NUCLEOTIDE SEQUENCE</scope>
    <source>
        <strain evidence="17">USAMLcec12-2067</strain>
    </source>
</reference>
<evidence type="ECO:0000256" key="8">
    <source>
        <dbReference type="ARBA" id="ARBA00023015"/>
    </source>
</evidence>
<dbReference type="EMBL" id="DYZL01000046">
    <property type="protein sequence ID" value="HJH42712.1"/>
    <property type="molecule type" value="Genomic_DNA"/>
</dbReference>
<feature type="active site" description="For autocatalytic cleavage activity" evidence="13">
    <location>
        <position position="136"/>
    </location>
</feature>
<dbReference type="InterPro" id="IPR006197">
    <property type="entry name" value="Peptidase_S24_LexA"/>
</dbReference>
<evidence type="ECO:0000256" key="12">
    <source>
        <dbReference type="ARBA" id="ARBA00023236"/>
    </source>
</evidence>
<keyword evidence="9 13" id="KW-0238">DNA-binding</keyword>
<comment type="similarity">
    <text evidence="1 13 14">Belongs to the peptidase S24 family.</text>
</comment>
<evidence type="ECO:0000256" key="3">
    <source>
        <dbReference type="ARBA" id="ARBA00022491"/>
    </source>
</evidence>
<evidence type="ECO:0000313" key="17">
    <source>
        <dbReference type="EMBL" id="HJH42712.1"/>
    </source>
</evidence>
<dbReference type="AlphaFoldDB" id="A0A2K2U7Q0"/>
<feature type="active site" description="For autocatalytic cleavage activity" evidence="13">
    <location>
        <position position="173"/>
    </location>
</feature>
<dbReference type="FunFam" id="2.10.109.10:FF:000001">
    <property type="entry name" value="LexA repressor"/>
    <property type="match status" value="1"/>
</dbReference>
<evidence type="ECO:0000256" key="9">
    <source>
        <dbReference type="ARBA" id="ARBA00023125"/>
    </source>
</evidence>
<comment type="catalytic activity">
    <reaction evidence="13">
        <text>Hydrolysis of Ala-|-Gly bond in repressor LexA.</text>
        <dbReference type="EC" id="3.4.21.88"/>
    </reaction>
</comment>
<keyword evidence="11 13" id="KW-0234">DNA repair</keyword>
<keyword evidence="4 13" id="KW-0235">DNA replication</keyword>
<dbReference type="InterPro" id="IPR039418">
    <property type="entry name" value="LexA-like"/>
</dbReference>
<keyword evidence="19" id="KW-1185">Reference proteome</keyword>
<dbReference type="NCBIfam" id="TIGR00498">
    <property type="entry name" value="lexA"/>
    <property type="match status" value="1"/>
</dbReference>
<dbReference type="HAMAP" id="MF_00015">
    <property type="entry name" value="LexA"/>
    <property type="match status" value="1"/>
</dbReference>
<accession>A0A2K2U7Q0</accession>
<dbReference type="CDD" id="cd00090">
    <property type="entry name" value="HTH_ARSR"/>
    <property type="match status" value="1"/>
</dbReference>
<reference evidence="17" key="2">
    <citation type="journal article" date="2021" name="PeerJ">
        <title>Extensive microbial diversity within the chicken gut microbiome revealed by metagenomics and culture.</title>
        <authorList>
            <person name="Gilroy R."/>
            <person name="Ravi A."/>
            <person name="Getino M."/>
            <person name="Pursley I."/>
            <person name="Horton D.L."/>
            <person name="Alikhan N.F."/>
            <person name="Baker D."/>
            <person name="Gharbi K."/>
            <person name="Hall N."/>
            <person name="Watson M."/>
            <person name="Adriaenssens E.M."/>
            <person name="Foster-Nyarko E."/>
            <person name="Jarju S."/>
            <person name="Secka A."/>
            <person name="Antonio M."/>
            <person name="Oren A."/>
            <person name="Chaudhuri R.R."/>
            <person name="La Ragione R."/>
            <person name="Hildebrand F."/>
            <person name="Pallen M.J."/>
        </authorList>
    </citation>
    <scope>NUCLEOTIDE SEQUENCE</scope>
    <source>
        <strain evidence="17">USAMLcec12-2067</strain>
    </source>
</reference>
<keyword evidence="3 13" id="KW-0678">Repressor</keyword>
<evidence type="ECO:0000259" key="16">
    <source>
        <dbReference type="Pfam" id="PF01726"/>
    </source>
</evidence>
<evidence type="ECO:0000256" key="13">
    <source>
        <dbReference type="HAMAP-Rule" id="MF_00015"/>
    </source>
</evidence>
<evidence type="ECO:0000256" key="7">
    <source>
        <dbReference type="ARBA" id="ARBA00022813"/>
    </source>
</evidence>
<dbReference type="InterPro" id="IPR036286">
    <property type="entry name" value="LexA/Signal_pep-like_sf"/>
</dbReference>
<evidence type="ECO:0000256" key="5">
    <source>
        <dbReference type="ARBA" id="ARBA00022763"/>
    </source>
</evidence>
<dbReference type="GO" id="GO:0006508">
    <property type="term" value="P:proteolysis"/>
    <property type="evidence" value="ECO:0007669"/>
    <property type="project" value="InterPro"/>
</dbReference>
<dbReference type="CDD" id="cd06529">
    <property type="entry name" value="S24_LexA-like"/>
    <property type="match status" value="1"/>
</dbReference>
<keyword evidence="10 13" id="KW-0804">Transcription</keyword>
<dbReference type="Proteomes" id="UP000236488">
    <property type="component" value="Unassembled WGS sequence"/>
</dbReference>
<evidence type="ECO:0000259" key="15">
    <source>
        <dbReference type="Pfam" id="PF00717"/>
    </source>
</evidence>
<evidence type="ECO:0000256" key="1">
    <source>
        <dbReference type="ARBA" id="ARBA00007484"/>
    </source>
</evidence>
<dbReference type="InterPro" id="IPR050077">
    <property type="entry name" value="LexA_repressor"/>
</dbReference>
<evidence type="ECO:0000256" key="4">
    <source>
        <dbReference type="ARBA" id="ARBA00022705"/>
    </source>
</evidence>
<evidence type="ECO:0000256" key="11">
    <source>
        <dbReference type="ARBA" id="ARBA00023204"/>
    </source>
</evidence>
<comment type="subunit">
    <text evidence="2 13">Homodimer.</text>
</comment>
<evidence type="ECO:0000256" key="2">
    <source>
        <dbReference type="ARBA" id="ARBA00011738"/>
    </source>
</evidence>
<dbReference type="Gene3D" id="2.10.109.10">
    <property type="entry name" value="Umud Fragment, subunit A"/>
    <property type="match status" value="1"/>
</dbReference>
<evidence type="ECO:0000313" key="19">
    <source>
        <dbReference type="Proteomes" id="UP000236488"/>
    </source>
</evidence>
<dbReference type="FunFam" id="1.10.10.10:FF:000009">
    <property type="entry name" value="LexA repressor"/>
    <property type="match status" value="1"/>
</dbReference>
<dbReference type="PANTHER" id="PTHR33516:SF2">
    <property type="entry name" value="LEXA REPRESSOR-RELATED"/>
    <property type="match status" value="1"/>
</dbReference>
<keyword evidence="6 13" id="KW-0378">Hydrolase</keyword>
<comment type="function">
    <text evidence="13">Represses a number of genes involved in the response to DNA damage (SOS response), including recA and lexA. In the presence of single-stranded DNA, RecA interacts with LexA causing an autocatalytic cleavage which disrupts the DNA-binding part of LexA, leading to derepression of the SOS regulon and eventually DNA repair.</text>
</comment>
<dbReference type="InterPro" id="IPR015927">
    <property type="entry name" value="Peptidase_S24_S26A/B/C"/>
</dbReference>
<comment type="caution">
    <text evidence="18">The sequence shown here is derived from an EMBL/GenBank/DDBJ whole genome shotgun (WGS) entry which is preliminary data.</text>
</comment>
<dbReference type="InterPro" id="IPR006199">
    <property type="entry name" value="LexA_DNA-bd_dom"/>
</dbReference>
<dbReference type="GO" id="GO:0009432">
    <property type="term" value="P:SOS response"/>
    <property type="evidence" value="ECO:0007669"/>
    <property type="project" value="UniProtKB-UniRule"/>
</dbReference>
<dbReference type="SUPFAM" id="SSF51306">
    <property type="entry name" value="LexA/Signal peptidase"/>
    <property type="match status" value="1"/>
</dbReference>